<evidence type="ECO:0000313" key="3">
    <source>
        <dbReference type="Proteomes" id="UP000265566"/>
    </source>
</evidence>
<sequence>MYVSGKLSLKNHLKSLTPYPFFLQHLGIYMLQNQSMASEKASSSSNQGLTSEEISATNVTTKSNVGKELARRAILRSHQRRNGKRKIVSNFNNVKLLPSRLSKVSLGDQDSAE</sequence>
<dbReference type="AlphaFoldDB" id="A0A396J4T3"/>
<dbReference type="Gramene" id="rna8879">
    <property type="protein sequence ID" value="RHN73099.1"/>
    <property type="gene ID" value="gene8879"/>
</dbReference>
<feature type="region of interest" description="Disordered" evidence="1">
    <location>
        <begin position="37"/>
        <end position="63"/>
    </location>
</feature>
<protein>
    <submittedName>
        <fullName evidence="2">Uncharacterized protein</fullName>
    </submittedName>
</protein>
<dbReference type="EMBL" id="PSQE01000002">
    <property type="protein sequence ID" value="RHN73099.1"/>
    <property type="molecule type" value="Genomic_DNA"/>
</dbReference>
<gene>
    <name evidence="2" type="ORF">MtrunA17_Chr2g0294851</name>
</gene>
<evidence type="ECO:0000313" key="2">
    <source>
        <dbReference type="EMBL" id="RHN73099.1"/>
    </source>
</evidence>
<evidence type="ECO:0000256" key="1">
    <source>
        <dbReference type="SAM" id="MobiDB-lite"/>
    </source>
</evidence>
<accession>A0A396J4T3</accession>
<dbReference type="Proteomes" id="UP000265566">
    <property type="component" value="Chromosome 2"/>
</dbReference>
<feature type="compositionally biased region" description="Polar residues" evidence="1">
    <location>
        <begin position="46"/>
        <end position="63"/>
    </location>
</feature>
<name>A0A396J4T3_MEDTR</name>
<proteinExistence type="predicted"/>
<organism evidence="2 3">
    <name type="scientific">Medicago truncatula</name>
    <name type="common">Barrel medic</name>
    <name type="synonym">Medicago tribuloides</name>
    <dbReference type="NCBI Taxonomy" id="3880"/>
    <lineage>
        <taxon>Eukaryota</taxon>
        <taxon>Viridiplantae</taxon>
        <taxon>Streptophyta</taxon>
        <taxon>Embryophyta</taxon>
        <taxon>Tracheophyta</taxon>
        <taxon>Spermatophyta</taxon>
        <taxon>Magnoliopsida</taxon>
        <taxon>eudicotyledons</taxon>
        <taxon>Gunneridae</taxon>
        <taxon>Pentapetalae</taxon>
        <taxon>rosids</taxon>
        <taxon>fabids</taxon>
        <taxon>Fabales</taxon>
        <taxon>Fabaceae</taxon>
        <taxon>Papilionoideae</taxon>
        <taxon>50 kb inversion clade</taxon>
        <taxon>NPAAA clade</taxon>
        <taxon>Hologalegina</taxon>
        <taxon>IRL clade</taxon>
        <taxon>Trifolieae</taxon>
        <taxon>Medicago</taxon>
    </lineage>
</organism>
<reference evidence="3" key="1">
    <citation type="journal article" date="2018" name="Nat. Plants">
        <title>Whole-genome landscape of Medicago truncatula symbiotic genes.</title>
        <authorList>
            <person name="Pecrix Y."/>
            <person name="Staton S.E."/>
            <person name="Sallet E."/>
            <person name="Lelandais-Briere C."/>
            <person name="Moreau S."/>
            <person name="Carrere S."/>
            <person name="Blein T."/>
            <person name="Jardinaud M.F."/>
            <person name="Latrasse D."/>
            <person name="Zouine M."/>
            <person name="Zahm M."/>
            <person name="Kreplak J."/>
            <person name="Mayjonade B."/>
            <person name="Satge C."/>
            <person name="Perez M."/>
            <person name="Cauet S."/>
            <person name="Marande W."/>
            <person name="Chantry-Darmon C."/>
            <person name="Lopez-Roques C."/>
            <person name="Bouchez O."/>
            <person name="Berard A."/>
            <person name="Debelle F."/>
            <person name="Munos S."/>
            <person name="Bendahmane A."/>
            <person name="Berges H."/>
            <person name="Niebel A."/>
            <person name="Buitink J."/>
            <person name="Frugier F."/>
            <person name="Benhamed M."/>
            <person name="Crespi M."/>
            <person name="Gouzy J."/>
            <person name="Gamas P."/>
        </authorList>
    </citation>
    <scope>NUCLEOTIDE SEQUENCE [LARGE SCALE GENOMIC DNA]</scope>
    <source>
        <strain evidence="3">cv. Jemalong A17</strain>
    </source>
</reference>
<comment type="caution">
    <text evidence="2">The sequence shown here is derived from an EMBL/GenBank/DDBJ whole genome shotgun (WGS) entry which is preliminary data.</text>
</comment>